<evidence type="ECO:0000256" key="1">
    <source>
        <dbReference type="ARBA" id="ARBA00004141"/>
    </source>
</evidence>
<keyword evidence="5" id="KW-0378">Hydrolase</keyword>
<dbReference type="GO" id="GO:0006508">
    <property type="term" value="P:proteolysis"/>
    <property type="evidence" value="ECO:0007669"/>
    <property type="project" value="UniProtKB-KW"/>
</dbReference>
<evidence type="ECO:0000259" key="9">
    <source>
        <dbReference type="PROSITE" id="PS50030"/>
    </source>
</evidence>
<dbReference type="InterPro" id="IPR015940">
    <property type="entry name" value="UBA"/>
</dbReference>
<keyword evidence="3" id="KW-0645">Protease</keyword>
<proteinExistence type="inferred from homology"/>
<dbReference type="SUPFAM" id="SSF144091">
    <property type="entry name" value="Rhomboid-like"/>
    <property type="match status" value="1"/>
</dbReference>
<evidence type="ECO:0000256" key="6">
    <source>
        <dbReference type="ARBA" id="ARBA00022989"/>
    </source>
</evidence>
<dbReference type="Pfam" id="PF00627">
    <property type="entry name" value="UBA"/>
    <property type="match status" value="1"/>
</dbReference>
<comment type="subcellular location">
    <subcellularLocation>
        <location evidence="1">Membrane</location>
        <topology evidence="1">Multi-pass membrane protein</topology>
    </subcellularLocation>
</comment>
<gene>
    <name evidence="10" type="ORF">Prudu_019487</name>
</gene>
<keyword evidence="7 8" id="KW-0472">Membrane</keyword>
<feature type="domain" description="UBA" evidence="9">
    <location>
        <begin position="358"/>
        <end position="398"/>
    </location>
</feature>
<feature type="transmembrane region" description="Helical" evidence="8">
    <location>
        <begin position="183"/>
        <end position="213"/>
    </location>
</feature>
<feature type="transmembrane region" description="Helical" evidence="8">
    <location>
        <begin position="120"/>
        <end position="146"/>
    </location>
</feature>
<dbReference type="PANTHER" id="PTHR43066">
    <property type="entry name" value="RHOMBOID-RELATED PROTEIN"/>
    <property type="match status" value="1"/>
</dbReference>
<dbReference type="InterPro" id="IPR009060">
    <property type="entry name" value="UBA-like_sf"/>
</dbReference>
<dbReference type="SUPFAM" id="SSF46934">
    <property type="entry name" value="UBA-like"/>
    <property type="match status" value="1"/>
</dbReference>
<comment type="similarity">
    <text evidence="2">Belongs to the peptidase S54 family.</text>
</comment>
<dbReference type="GO" id="GO:0016020">
    <property type="term" value="C:membrane"/>
    <property type="evidence" value="ECO:0007669"/>
    <property type="project" value="UniProtKB-SubCell"/>
</dbReference>
<dbReference type="SMART" id="SM00165">
    <property type="entry name" value="UBA"/>
    <property type="match status" value="1"/>
</dbReference>
<evidence type="ECO:0000256" key="2">
    <source>
        <dbReference type="ARBA" id="ARBA00009045"/>
    </source>
</evidence>
<dbReference type="AlphaFoldDB" id="A0A4Y1RT34"/>
<dbReference type="GO" id="GO:0004252">
    <property type="term" value="F:serine-type endopeptidase activity"/>
    <property type="evidence" value="ECO:0007669"/>
    <property type="project" value="InterPro"/>
</dbReference>
<evidence type="ECO:0000256" key="7">
    <source>
        <dbReference type="ARBA" id="ARBA00023136"/>
    </source>
</evidence>
<keyword evidence="6 8" id="KW-1133">Transmembrane helix</keyword>
<feature type="transmembrane region" description="Helical" evidence="8">
    <location>
        <begin position="152"/>
        <end position="171"/>
    </location>
</feature>
<dbReference type="Gene3D" id="1.10.8.10">
    <property type="entry name" value="DNA helicase RuvA subunit, C-terminal domain"/>
    <property type="match status" value="1"/>
</dbReference>
<evidence type="ECO:0000313" key="10">
    <source>
        <dbReference type="EMBL" id="BBH07522.1"/>
    </source>
</evidence>
<dbReference type="Gene3D" id="1.20.1540.10">
    <property type="entry name" value="Rhomboid-like"/>
    <property type="match status" value="1"/>
</dbReference>
<dbReference type="Pfam" id="PF01694">
    <property type="entry name" value="Rhomboid"/>
    <property type="match status" value="1"/>
</dbReference>
<dbReference type="EMBL" id="AP019303">
    <property type="protein sequence ID" value="BBH07522.1"/>
    <property type="molecule type" value="Genomic_DNA"/>
</dbReference>
<dbReference type="InterPro" id="IPR022764">
    <property type="entry name" value="Peptidase_S54_rhomboid_dom"/>
</dbReference>
<keyword evidence="4 8" id="KW-0812">Transmembrane</keyword>
<dbReference type="PANTHER" id="PTHR43066:SF1">
    <property type="entry name" value="RHOMBOID PROTEIN 2"/>
    <property type="match status" value="1"/>
</dbReference>
<dbReference type="CDD" id="cd14287">
    <property type="entry name" value="UBA_At3g58460_like"/>
    <property type="match status" value="1"/>
</dbReference>
<evidence type="ECO:0000256" key="4">
    <source>
        <dbReference type="ARBA" id="ARBA00022692"/>
    </source>
</evidence>
<dbReference type="PROSITE" id="PS50030">
    <property type="entry name" value="UBA"/>
    <property type="match status" value="1"/>
</dbReference>
<evidence type="ECO:0000256" key="3">
    <source>
        <dbReference type="ARBA" id="ARBA00022670"/>
    </source>
</evidence>
<protein>
    <submittedName>
        <fullName evidence="10">RHOMBOID-like protein 15</fullName>
    </submittedName>
</protein>
<accession>A0A4Y1RT34</accession>
<organism evidence="10">
    <name type="scientific">Prunus dulcis</name>
    <name type="common">Almond</name>
    <name type="synonym">Amygdalus dulcis</name>
    <dbReference type="NCBI Taxonomy" id="3755"/>
    <lineage>
        <taxon>Eukaryota</taxon>
        <taxon>Viridiplantae</taxon>
        <taxon>Streptophyta</taxon>
        <taxon>Embryophyta</taxon>
        <taxon>Tracheophyta</taxon>
        <taxon>Spermatophyta</taxon>
        <taxon>Magnoliopsida</taxon>
        <taxon>eudicotyledons</taxon>
        <taxon>Gunneridae</taxon>
        <taxon>Pentapetalae</taxon>
        <taxon>rosids</taxon>
        <taxon>fabids</taxon>
        <taxon>Rosales</taxon>
        <taxon>Rosaceae</taxon>
        <taxon>Amygdaloideae</taxon>
        <taxon>Amygdaleae</taxon>
        <taxon>Prunus</taxon>
    </lineage>
</organism>
<evidence type="ECO:0000256" key="8">
    <source>
        <dbReference type="SAM" id="Phobius"/>
    </source>
</evidence>
<reference evidence="10" key="1">
    <citation type="journal article" date="2019" name="Science">
        <title>Mutation of a bHLH transcription factor allowed almond domestication.</title>
        <authorList>
            <person name="Sanchez-Perez R."/>
            <person name="Pavan S."/>
            <person name="Mazzeo R."/>
            <person name="Moldovan C."/>
            <person name="Aiese Cigliano R."/>
            <person name="Del Cueto J."/>
            <person name="Ricciardi F."/>
            <person name="Lotti C."/>
            <person name="Ricciardi L."/>
            <person name="Dicenta F."/>
            <person name="Lopez-Marques R.L."/>
            <person name="Lindberg Moller B."/>
        </authorList>
    </citation>
    <scope>NUCLEOTIDE SEQUENCE</scope>
</reference>
<sequence>METAAARRNEAKHRFRESYSFLLMFCLVAEKMRKILNLVKYSTSIYLDIHGLRAGLQTRLGQWWESIPFLTSAVVGVSIKISRIFTSIIFHGSVLHVLFNMMALVPLGSELERIMGSVRMLYIIFLLAISNALFHLTIVLLVAYNPIHSDPYLMNECAIGFSGILFSMIVIETSLSGHQSRRYVWILLVVFQVVMTNVSLLGHLCGILSGFAYTYGLFNFLIPGPSFYSTIEASSLLSTCVRRPKFILCTGGNPSAFIPTYSSQGTASSGFSAGSIWRNLSSWIPQRETSAQHKMVTCFLGGEEHLDLVRLLDNSNSEHPSDMAVIGTGQQLSDGRRSTLNNTSVAAAEVPVHHQDYVISEEEIQKLVSMGFERTQVEVALAAADGDLNVAVEILSQQIG</sequence>
<feature type="non-terminal residue" evidence="10">
    <location>
        <position position="400"/>
    </location>
</feature>
<evidence type="ECO:0000256" key="5">
    <source>
        <dbReference type="ARBA" id="ARBA00022801"/>
    </source>
</evidence>
<dbReference type="InterPro" id="IPR035952">
    <property type="entry name" value="Rhomboid-like_sf"/>
</dbReference>
<name>A0A4Y1RT34_PRUDU</name>